<proteinExistence type="predicted"/>
<reference evidence="1 2" key="1">
    <citation type="submission" date="2023-02" db="EMBL/GenBank/DDBJ databases">
        <title>Genome sequence of Shewanella metallivivens ER-Te-42B-Light, sp. nov., enriched from sulfide tube worms (Riftia pachyptila) isolated from Explorer Ridge in the Pacific Ocean.</title>
        <authorList>
            <person name="Maltman C."/>
            <person name="Kuzyk S.B."/>
            <person name="Kyndt J.A."/>
            <person name="Yurkov V."/>
        </authorList>
    </citation>
    <scope>NUCLEOTIDE SEQUENCE [LARGE SCALE GENOMIC DNA]</scope>
    <source>
        <strain evidence="1 2">ER-Te-42B-Light</strain>
    </source>
</reference>
<evidence type="ECO:0000313" key="2">
    <source>
        <dbReference type="Proteomes" id="UP001213691"/>
    </source>
</evidence>
<keyword evidence="2" id="KW-1185">Reference proteome</keyword>
<evidence type="ECO:0000313" key="1">
    <source>
        <dbReference type="EMBL" id="MDD8059503.1"/>
    </source>
</evidence>
<accession>A0ABT5TLL8</accession>
<sequence length="200" mass="23192">MLDDKTIRKELKIYLNSNAPFPQVIVDEMNVHNGNARADLVAFYDEIHCFEIKSDRDSLCRLKNQIEYYDYTFNKVSIVVTDKFINKIDKHIPSYWGVLLAKIEDGQLNFYKERCPKANPNWEAEKALLSLWKNELLELDTLISKKHSSPRTSRAELAKKIGSESNGNIVSHELFSLLRKRFLGDKNQSGSFQIEEKCSM</sequence>
<dbReference type="InterPro" id="IPR047729">
    <property type="entry name" value="Sce7726-like"/>
</dbReference>
<dbReference type="EMBL" id="JAQQPZ010000006">
    <property type="protein sequence ID" value="MDD8059503.1"/>
    <property type="molecule type" value="Genomic_DNA"/>
</dbReference>
<name>A0ABT5TLL8_9GAMM</name>
<comment type="caution">
    <text evidence="1">The sequence shown here is derived from an EMBL/GenBank/DDBJ whole genome shotgun (WGS) entry which is preliminary data.</text>
</comment>
<dbReference type="Proteomes" id="UP001213691">
    <property type="component" value="Unassembled WGS sequence"/>
</dbReference>
<dbReference type="NCBIfam" id="NF033832">
    <property type="entry name" value="sce7726_fam"/>
    <property type="match status" value="1"/>
</dbReference>
<gene>
    <name evidence="1" type="ORF">PQR79_10350</name>
</gene>
<protein>
    <submittedName>
        <fullName evidence="1">Sce7726 family protein</fullName>
    </submittedName>
</protein>
<dbReference type="RefSeq" id="WP_238102570.1">
    <property type="nucleotide sequence ID" value="NZ_JAQQPZ010000006.1"/>
</dbReference>
<organism evidence="1 2">
    <name type="scientific">Shewanella metallivivens</name>
    <dbReference type="NCBI Taxonomy" id="2872342"/>
    <lineage>
        <taxon>Bacteria</taxon>
        <taxon>Pseudomonadati</taxon>
        <taxon>Pseudomonadota</taxon>
        <taxon>Gammaproteobacteria</taxon>
        <taxon>Alteromonadales</taxon>
        <taxon>Shewanellaceae</taxon>
        <taxon>Shewanella</taxon>
    </lineage>
</organism>